<reference evidence="2" key="1">
    <citation type="submission" date="2020-05" db="EMBL/GenBank/DDBJ databases">
        <title>Complete genome sequence of Pseudomonas sp. Sm006.</title>
        <authorList>
            <person name="Takeuchi K."/>
            <person name="Someya N."/>
        </authorList>
    </citation>
    <scope>NUCLEOTIDE SEQUENCE</scope>
    <source>
        <strain evidence="2">Sm006</strain>
    </source>
</reference>
<organism evidence="2 3">
    <name type="scientific">Pseudomonas solani</name>
    <dbReference type="NCBI Taxonomy" id="2731552"/>
    <lineage>
        <taxon>Bacteria</taxon>
        <taxon>Pseudomonadati</taxon>
        <taxon>Pseudomonadota</taxon>
        <taxon>Gammaproteobacteria</taxon>
        <taxon>Pseudomonadales</taxon>
        <taxon>Pseudomonadaceae</taxon>
        <taxon>Pseudomonas</taxon>
    </lineage>
</organism>
<feature type="region of interest" description="Disordered" evidence="1">
    <location>
        <begin position="1"/>
        <end position="46"/>
    </location>
</feature>
<feature type="compositionally biased region" description="Low complexity" evidence="1">
    <location>
        <begin position="14"/>
        <end position="26"/>
    </location>
</feature>
<feature type="compositionally biased region" description="Basic and acidic residues" evidence="1">
    <location>
        <begin position="29"/>
        <end position="41"/>
    </location>
</feature>
<dbReference type="Proteomes" id="UP001064896">
    <property type="component" value="Chromosome"/>
</dbReference>
<dbReference type="EMBL" id="AP023081">
    <property type="protein sequence ID" value="BCD88273.1"/>
    <property type="molecule type" value="Genomic_DNA"/>
</dbReference>
<evidence type="ECO:0000256" key="1">
    <source>
        <dbReference type="SAM" id="MobiDB-lite"/>
    </source>
</evidence>
<evidence type="ECO:0000313" key="3">
    <source>
        <dbReference type="Proteomes" id="UP001064896"/>
    </source>
</evidence>
<protein>
    <submittedName>
        <fullName evidence="2">Uncharacterized protein</fullName>
    </submittedName>
</protein>
<keyword evidence="3" id="KW-1185">Reference proteome</keyword>
<name>A0ABN6BWS9_9PSED</name>
<accession>A0ABN6BWS9</accession>
<feature type="region of interest" description="Disordered" evidence="1">
    <location>
        <begin position="62"/>
        <end position="81"/>
    </location>
</feature>
<sequence length="81" mass="8255">MAEGLGRRQGGGFLQALRGAAGQRAGQGHGERPGAEIHEAAGETEEQGIECGRCAGGHGKVILTGSGPSLALPHDGWIKER</sequence>
<gene>
    <name evidence="2" type="ORF">PSm6_46800</name>
</gene>
<proteinExistence type="predicted"/>
<evidence type="ECO:0000313" key="2">
    <source>
        <dbReference type="EMBL" id="BCD88273.1"/>
    </source>
</evidence>